<dbReference type="PANTHER" id="PTHR10947:SF0">
    <property type="entry name" value="PHENYLALANINE--TRNA LIGASE BETA SUBUNIT"/>
    <property type="match status" value="1"/>
</dbReference>
<dbReference type="GO" id="GO:0004826">
    <property type="term" value="F:phenylalanine-tRNA ligase activity"/>
    <property type="evidence" value="ECO:0007669"/>
    <property type="project" value="UniProtKB-EC"/>
</dbReference>
<dbReference type="Proteomes" id="UP000838763">
    <property type="component" value="Unassembled WGS sequence"/>
</dbReference>
<gene>
    <name evidence="5" type="ORF">PPNO1_LOCUS7606</name>
</gene>
<dbReference type="OrthoDB" id="1698572at2759"/>
<dbReference type="Gene3D" id="3.50.40.10">
    <property type="entry name" value="Phenylalanyl-trna Synthetase, Chain B, domain 3"/>
    <property type="match status" value="2"/>
</dbReference>
<dbReference type="SUPFAM" id="SSF46955">
    <property type="entry name" value="Putative DNA-binding domain"/>
    <property type="match status" value="1"/>
</dbReference>
<dbReference type="InterPro" id="IPR041616">
    <property type="entry name" value="PheRS_beta_core"/>
</dbReference>
<dbReference type="EMBL" id="CALLCH030000017">
    <property type="protein sequence ID" value="CAI4218010.1"/>
    <property type="molecule type" value="Genomic_DNA"/>
</dbReference>
<dbReference type="InterPro" id="IPR005146">
    <property type="entry name" value="B3/B4_tRNA-bd"/>
</dbReference>
<dbReference type="InterPro" id="IPR045060">
    <property type="entry name" value="Phe-tRNA-ligase_IIc_bsu"/>
</dbReference>
<comment type="caution">
    <text evidence="5">The sequence shown here is derived from an EMBL/GenBank/DDBJ whole genome shotgun (WGS) entry which is preliminary data.</text>
</comment>
<dbReference type="SUPFAM" id="SSF55681">
    <property type="entry name" value="Class II aaRS and biotin synthetases"/>
    <property type="match status" value="1"/>
</dbReference>
<dbReference type="SMART" id="SM00873">
    <property type="entry name" value="B3_4"/>
    <property type="match status" value="1"/>
</dbReference>
<comment type="subunit">
    <text evidence="1">Tetramer of two alpha and two beta subunits.</text>
</comment>
<organism evidence="5 6">
    <name type="scientific">Parascedosporium putredinis</name>
    <dbReference type="NCBI Taxonomy" id="1442378"/>
    <lineage>
        <taxon>Eukaryota</taxon>
        <taxon>Fungi</taxon>
        <taxon>Dikarya</taxon>
        <taxon>Ascomycota</taxon>
        <taxon>Pezizomycotina</taxon>
        <taxon>Sordariomycetes</taxon>
        <taxon>Hypocreomycetidae</taxon>
        <taxon>Microascales</taxon>
        <taxon>Microascaceae</taxon>
        <taxon>Parascedosporium</taxon>
    </lineage>
</organism>
<evidence type="ECO:0000256" key="1">
    <source>
        <dbReference type="ARBA" id="ARBA00011209"/>
    </source>
</evidence>
<feature type="domain" description="B3/B4 tRNA-binding" evidence="4">
    <location>
        <begin position="77"/>
        <end position="213"/>
    </location>
</feature>
<evidence type="ECO:0000313" key="5">
    <source>
        <dbReference type="EMBL" id="CAI4218010.1"/>
    </source>
</evidence>
<dbReference type="FunFam" id="3.30.56.10:FF:000006">
    <property type="entry name" value="Phenylalanyl-tRNA synthetase subunit beta"/>
    <property type="match status" value="1"/>
</dbReference>
<dbReference type="Pfam" id="PF18262">
    <property type="entry name" value="PhetRS_B1"/>
    <property type="match status" value="1"/>
</dbReference>
<dbReference type="Pfam" id="PF17759">
    <property type="entry name" value="tRNA_synthFbeta"/>
    <property type="match status" value="1"/>
</dbReference>
<dbReference type="AlphaFoldDB" id="A0A9P1H8P4"/>
<keyword evidence="6" id="KW-1185">Reference proteome</keyword>
<dbReference type="InterPro" id="IPR009061">
    <property type="entry name" value="DNA-bd_dom_put_sf"/>
</dbReference>
<dbReference type="GO" id="GO:0006432">
    <property type="term" value="P:phenylalanyl-tRNA aminoacylation"/>
    <property type="evidence" value="ECO:0007669"/>
    <property type="project" value="InterPro"/>
</dbReference>
<reference evidence="5" key="1">
    <citation type="submission" date="2022-11" db="EMBL/GenBank/DDBJ databases">
        <authorList>
            <person name="Scott C."/>
            <person name="Bruce N."/>
        </authorList>
    </citation>
    <scope>NUCLEOTIDE SEQUENCE</scope>
</reference>
<dbReference type="Gene3D" id="3.30.56.10">
    <property type="match status" value="1"/>
</dbReference>
<name>A0A9P1H8P4_9PEZI</name>
<dbReference type="FunFam" id="3.30.930.10:FF:000052">
    <property type="entry name" value="Phenylalanyl-tRNA synthetase, beta subunit"/>
    <property type="match status" value="1"/>
</dbReference>
<dbReference type="Gene3D" id="3.30.930.10">
    <property type="entry name" value="Bira Bifunctional Protein, Domain 2"/>
    <property type="match status" value="1"/>
</dbReference>
<sequence>MPTITVDKYKLYEALGQKFTTEEFEDLCFEFGIELDEDTEDTNRPIIDGKQAPPELKIEIPANRYDMLCFEGIALMLNIFRGSMPPRTSNRYNSFISLQDKLHQNLARQRTLVSIGTHDLDTVKGPFTYEALAPEDISFVPLNQTQKMNARELMEFYDKDKHLGRYLHIIRDSPVYPITLDTKNVLIEVTATDATKLDIVIKTMVTMFSIYCKERFTVYPVKIESDHNNQTRVTPNLEHRTTEVEVDYLNGCTERYHRCPLMINKLSDIIRIEAATAGWSEVMPLILCSHDENFSWLNRIDDGTTAVRLANPKSAEYQVVRTSLLPGLLKTIRENTAHAVPLKVFEAADVVFKDESQERKTRNERHFAAAWYGKTSGFEMVHGLLDRVLSMLKTAFVTREEGLSGKASGSLAPSSGSGKADGYWIEEIKEETFFPGRGAAVFLRIGGVERRIGELGILHPSVLEKFELRYPVSTLEINLEEFL</sequence>
<dbReference type="GO" id="GO:0003723">
    <property type="term" value="F:RNA binding"/>
    <property type="evidence" value="ECO:0007669"/>
    <property type="project" value="InterPro"/>
</dbReference>
<dbReference type="SUPFAM" id="SSF56037">
    <property type="entry name" value="PheT/TilS domain"/>
    <property type="match status" value="1"/>
</dbReference>
<proteinExistence type="predicted"/>
<dbReference type="InterPro" id="IPR040659">
    <property type="entry name" value="PhetRS_B1"/>
</dbReference>
<dbReference type="InterPro" id="IPR020825">
    <property type="entry name" value="Phe-tRNA_synthase-like_B3/B4"/>
</dbReference>
<dbReference type="CDD" id="cd00769">
    <property type="entry name" value="PheRS_beta_core"/>
    <property type="match status" value="1"/>
</dbReference>
<evidence type="ECO:0000259" key="4">
    <source>
        <dbReference type="SMART" id="SM00873"/>
    </source>
</evidence>
<comment type="catalytic activity">
    <reaction evidence="3">
        <text>tRNA(Phe) + L-phenylalanine + ATP = L-phenylalanyl-tRNA(Phe) + AMP + diphosphate + H(+)</text>
        <dbReference type="Rhea" id="RHEA:19413"/>
        <dbReference type="Rhea" id="RHEA-COMP:9668"/>
        <dbReference type="Rhea" id="RHEA-COMP:9699"/>
        <dbReference type="ChEBI" id="CHEBI:15378"/>
        <dbReference type="ChEBI" id="CHEBI:30616"/>
        <dbReference type="ChEBI" id="CHEBI:33019"/>
        <dbReference type="ChEBI" id="CHEBI:58095"/>
        <dbReference type="ChEBI" id="CHEBI:78442"/>
        <dbReference type="ChEBI" id="CHEBI:78531"/>
        <dbReference type="ChEBI" id="CHEBI:456215"/>
        <dbReference type="EC" id="6.1.1.20"/>
    </reaction>
</comment>
<evidence type="ECO:0000256" key="3">
    <source>
        <dbReference type="ARBA" id="ARBA00049255"/>
    </source>
</evidence>
<evidence type="ECO:0000256" key="2">
    <source>
        <dbReference type="ARBA" id="ARBA00017032"/>
    </source>
</evidence>
<dbReference type="GO" id="GO:0009328">
    <property type="term" value="C:phenylalanine-tRNA ligase complex"/>
    <property type="evidence" value="ECO:0007669"/>
    <property type="project" value="TreeGrafter"/>
</dbReference>
<protein>
    <recommendedName>
        <fullName evidence="2">Phenylalanine--tRNA ligase beta subunit</fullName>
    </recommendedName>
</protein>
<dbReference type="InterPro" id="IPR045864">
    <property type="entry name" value="aa-tRNA-synth_II/BPL/LPL"/>
</dbReference>
<accession>A0A9P1H8P4</accession>
<dbReference type="PANTHER" id="PTHR10947">
    <property type="entry name" value="PHENYLALANYL-TRNA SYNTHETASE BETA CHAIN AND LEUCINE-RICH REPEAT-CONTAINING PROTEIN 47"/>
    <property type="match status" value="1"/>
</dbReference>
<evidence type="ECO:0000313" key="6">
    <source>
        <dbReference type="Proteomes" id="UP000838763"/>
    </source>
</evidence>